<evidence type="ECO:0000256" key="1">
    <source>
        <dbReference type="SAM" id="Phobius"/>
    </source>
</evidence>
<evidence type="ECO:0000313" key="3">
    <source>
        <dbReference type="EMBL" id="VFJ13510.1"/>
    </source>
</evidence>
<accession>A0A484ICW2</accession>
<gene>
    <name evidence="3" type="ORF">NFRAN_1188</name>
</gene>
<protein>
    <submittedName>
        <fullName evidence="3">Electron transfer DM13</fullName>
    </submittedName>
</protein>
<dbReference type="KEGG" id="nfn:NFRAN_1188"/>
<dbReference type="PROSITE" id="PS51549">
    <property type="entry name" value="DM13"/>
    <property type="match status" value="1"/>
</dbReference>
<keyword evidence="4" id="KW-1185">Reference proteome</keyword>
<dbReference type="Proteomes" id="UP000294299">
    <property type="component" value="Chromosome NFRAN"/>
</dbReference>
<dbReference type="AlphaFoldDB" id="A0A484ICW2"/>
<keyword evidence="1" id="KW-0812">Transmembrane</keyword>
<keyword evidence="1" id="KW-0472">Membrane</keyword>
<dbReference type="Pfam" id="PF10517">
    <property type="entry name" value="DM13"/>
    <property type="match status" value="1"/>
</dbReference>
<proteinExistence type="predicted"/>
<evidence type="ECO:0000313" key="4">
    <source>
        <dbReference type="Proteomes" id="UP000294299"/>
    </source>
</evidence>
<dbReference type="GeneID" id="69060392"/>
<feature type="transmembrane region" description="Helical" evidence="1">
    <location>
        <begin position="12"/>
        <end position="34"/>
    </location>
</feature>
<name>A0A484ICW2_9ARCH</name>
<feature type="domain" description="DM13" evidence="2">
    <location>
        <begin position="113"/>
        <end position="214"/>
    </location>
</feature>
<reference evidence="3 4" key="1">
    <citation type="submission" date="2019-02" db="EMBL/GenBank/DDBJ databases">
        <authorList>
            <person name="Lehtovirta-Morley E L."/>
        </authorList>
    </citation>
    <scope>NUCLEOTIDE SEQUENCE [LARGE SCALE GENOMIC DNA]</scope>
    <source>
        <strain evidence="3">NFRAN1</strain>
    </source>
</reference>
<sequence length="217" mass="23834">MKNTGNKKLKKISYLVVILIASVVTVYLVSPLFISTEINEPFPPNSVALVSFENFSVMSEEARVKVAQNMNTFQKNELMSQYANSENGNIIAINESMDEISGSSELNYSSISGSFIGANDGIHNAEGIAKIIPLEENAASILRLENLKVTNGPDLYVYLSTDNNSHDFVNLGKLKANNGNQNYNIPLGTDLSKYDTVLIWCKAFSVLFGSADLKHQE</sequence>
<evidence type="ECO:0000259" key="2">
    <source>
        <dbReference type="PROSITE" id="PS51549"/>
    </source>
</evidence>
<dbReference type="EMBL" id="LR216287">
    <property type="protein sequence ID" value="VFJ13510.1"/>
    <property type="molecule type" value="Genomic_DNA"/>
</dbReference>
<organism evidence="3 4">
    <name type="scientific">Candidatus Nitrosocosmicus franklandianus</name>
    <dbReference type="NCBI Taxonomy" id="1798806"/>
    <lineage>
        <taxon>Archaea</taxon>
        <taxon>Nitrososphaerota</taxon>
        <taxon>Nitrososphaeria</taxon>
        <taxon>Nitrososphaerales</taxon>
        <taxon>Nitrososphaeraceae</taxon>
        <taxon>Candidatus Nitrosocosmicus</taxon>
    </lineage>
</organism>
<dbReference type="RefSeq" id="WP_232037937.1">
    <property type="nucleotide sequence ID" value="NZ_LR216287.1"/>
</dbReference>
<dbReference type="InterPro" id="IPR019545">
    <property type="entry name" value="DM13_domain"/>
</dbReference>
<keyword evidence="1" id="KW-1133">Transmembrane helix</keyword>